<feature type="compositionally biased region" description="Basic and acidic residues" evidence="1">
    <location>
        <begin position="186"/>
        <end position="199"/>
    </location>
</feature>
<gene>
    <name evidence="3" type="ORF">L202_07097</name>
</gene>
<feature type="compositionally biased region" description="Pro residues" evidence="1">
    <location>
        <begin position="23"/>
        <end position="34"/>
    </location>
</feature>
<dbReference type="GeneID" id="30158406"/>
<evidence type="ECO:0000313" key="3">
    <source>
        <dbReference type="EMBL" id="ODN74776.1"/>
    </source>
</evidence>
<feature type="compositionally biased region" description="Basic and acidic residues" evidence="1">
    <location>
        <begin position="115"/>
        <end position="145"/>
    </location>
</feature>
<name>A0A1E3HG90_9TREE</name>
<keyword evidence="4" id="KW-1185">Reference proteome</keyword>
<evidence type="ECO:0000313" key="4">
    <source>
        <dbReference type="Proteomes" id="UP000094065"/>
    </source>
</evidence>
<sequence length="307" mass="33955">MPIGPTLPPHLAHLVRNRSSSASPPPEGPAPPQPADDDEEDDYLPALPPHLQNRQSNPRPAGPSLGPTFPTSGPSRPPAAPAAGPSFEEEDDDSDDEIVGPVPVPSAYADDDPDAGVREFLEREERMRKDAEERAKPKVMKREEWMLVPPSSGSLSNIDPLRKRPSTFSRNTEEKHIDSSVWTETPAEKAQRIADEVAGVKRKKDKAGDRIMTAEEEESERKRKRRDEEIKGELGKYTRGPSLLDQHTSKLAKKGKNEDDSPAIWDHARDMGITGRLMTDQERSKKINDARGLGDRFGHGKSGAYQM</sequence>
<reference evidence="3 4" key="1">
    <citation type="submission" date="2016-06" db="EMBL/GenBank/DDBJ databases">
        <title>Evolution of pathogenesis and genome organization in the Tremellales.</title>
        <authorList>
            <person name="Cuomo C."/>
            <person name="Litvintseva A."/>
            <person name="Heitman J."/>
            <person name="Chen Y."/>
            <person name="Sun S."/>
            <person name="Springer D."/>
            <person name="Dromer F."/>
            <person name="Young S."/>
            <person name="Zeng Q."/>
            <person name="Chapman S."/>
            <person name="Gujja S."/>
            <person name="Saif S."/>
            <person name="Birren B."/>
        </authorList>
    </citation>
    <scope>NUCLEOTIDE SEQUENCE [LARGE SCALE GENOMIC DNA]</scope>
    <source>
        <strain evidence="3 4">CBS 6039</strain>
    </source>
</reference>
<dbReference type="PANTHER" id="PTHR46370:SF1">
    <property type="entry name" value="GPALPP MOTIFS-CONTAINING PROTEIN 1"/>
    <property type="match status" value="1"/>
</dbReference>
<feature type="domain" description="DUF3752" evidence="2">
    <location>
        <begin position="149"/>
        <end position="298"/>
    </location>
</feature>
<dbReference type="PANTHER" id="PTHR46370">
    <property type="entry name" value="GPALPP MOTIFS-CONTAINING PROTEIN 1"/>
    <property type="match status" value="1"/>
</dbReference>
<accession>A0A1E3HG90</accession>
<feature type="compositionally biased region" description="Basic and acidic residues" evidence="1">
    <location>
        <begin position="226"/>
        <end position="236"/>
    </location>
</feature>
<dbReference type="InterPro" id="IPR046331">
    <property type="entry name" value="GPAM1-like"/>
</dbReference>
<feature type="compositionally biased region" description="Basic and acidic residues" evidence="1">
    <location>
        <begin position="279"/>
        <end position="298"/>
    </location>
</feature>
<dbReference type="Pfam" id="PF12572">
    <property type="entry name" value="DUF3752"/>
    <property type="match status" value="1"/>
</dbReference>
<feature type="compositionally biased region" description="Acidic residues" evidence="1">
    <location>
        <begin position="87"/>
        <end position="98"/>
    </location>
</feature>
<proteinExistence type="predicted"/>
<dbReference type="InterPro" id="IPR022226">
    <property type="entry name" value="DUF3752"/>
</dbReference>
<comment type="caution">
    <text evidence="3">The sequence shown here is derived from an EMBL/GenBank/DDBJ whole genome shotgun (WGS) entry which is preliminary data.</text>
</comment>
<dbReference type="RefSeq" id="XP_018990557.1">
    <property type="nucleotide sequence ID" value="XM_019141750.1"/>
</dbReference>
<dbReference type="AlphaFoldDB" id="A0A1E3HG90"/>
<protein>
    <recommendedName>
        <fullName evidence="2">DUF3752 domain-containing protein</fullName>
    </recommendedName>
</protein>
<evidence type="ECO:0000259" key="2">
    <source>
        <dbReference type="Pfam" id="PF12572"/>
    </source>
</evidence>
<dbReference type="Proteomes" id="UP000094065">
    <property type="component" value="Unassembled WGS sequence"/>
</dbReference>
<evidence type="ECO:0000256" key="1">
    <source>
        <dbReference type="SAM" id="MobiDB-lite"/>
    </source>
</evidence>
<organism evidence="3 4">
    <name type="scientific">Cryptococcus amylolentus CBS 6039</name>
    <dbReference type="NCBI Taxonomy" id="1295533"/>
    <lineage>
        <taxon>Eukaryota</taxon>
        <taxon>Fungi</taxon>
        <taxon>Dikarya</taxon>
        <taxon>Basidiomycota</taxon>
        <taxon>Agaricomycotina</taxon>
        <taxon>Tremellomycetes</taxon>
        <taxon>Tremellales</taxon>
        <taxon>Cryptococcaceae</taxon>
        <taxon>Cryptococcus</taxon>
    </lineage>
</organism>
<dbReference type="OrthoDB" id="73491at2759"/>
<feature type="region of interest" description="Disordered" evidence="1">
    <location>
        <begin position="1"/>
        <end position="307"/>
    </location>
</feature>
<dbReference type="EMBL" id="AWGJ01000011">
    <property type="protein sequence ID" value="ODN74776.1"/>
    <property type="molecule type" value="Genomic_DNA"/>
</dbReference>